<keyword evidence="4" id="KW-1185">Reference proteome</keyword>
<dbReference type="Gene3D" id="3.30.1370.60">
    <property type="entry name" value="Hypothetical oxidoreductase yiak, domain 2"/>
    <property type="match status" value="1"/>
</dbReference>
<accession>A0A2Z2P7I8</accession>
<gene>
    <name evidence="3" type="primary">lhpD</name>
    <name evidence="3" type="ORF">IMCC3135_33065</name>
</gene>
<comment type="similarity">
    <text evidence="1">Belongs to the LDH2/MDH2 oxidoreductase family.</text>
</comment>
<evidence type="ECO:0000313" key="3">
    <source>
        <dbReference type="EMBL" id="ASJ76657.1"/>
    </source>
</evidence>
<dbReference type="RefSeq" id="WP_088921408.1">
    <property type="nucleotide sequence ID" value="NZ_CP018632.1"/>
</dbReference>
<dbReference type="InterPro" id="IPR043144">
    <property type="entry name" value="Mal/L-sulf/L-lact_DH-like_ah"/>
</dbReference>
<proteinExistence type="inferred from homology"/>
<dbReference type="Gene3D" id="1.10.1530.10">
    <property type="match status" value="1"/>
</dbReference>
<dbReference type="PANTHER" id="PTHR11091:SF0">
    <property type="entry name" value="MALATE DEHYDROGENASE"/>
    <property type="match status" value="1"/>
</dbReference>
<sequence length="339" mass="35803">MAESKRLSLEVIEALATEVLLKHGFSADQAGAIAENVTVAERDGCVSHGLFRIPFYVRTLKSPASNPVAVPTLRVTDSSVVHVDSHGGFCPLSLRIGEPALLEKARKHGIAALAIHQAINIAALWPEVERLAESGLVVFAFTAANAYVAPAGGIKPIYGTNPMAFGFPRKGSPPLVFDQASSASARGEIQLHLREGKPLPEGWAIDKDGNPTTDPAAALEGAQLPFGGHKGASLALMVELLAGALIGDAFSVEASANDTHGAGISPGGELILAIDPSHCSGSTDHLARSEYLFQEILNQPGTRLPSQRRYKVRQQHIAEGVDVSLAMLNELEQLKNDIV</sequence>
<dbReference type="GO" id="GO:0047125">
    <property type="term" value="F:delta1-piperideine-2-carboxylate reductase activity"/>
    <property type="evidence" value="ECO:0007669"/>
    <property type="project" value="UniProtKB-EC"/>
</dbReference>
<dbReference type="EMBL" id="CP018632">
    <property type="protein sequence ID" value="ASJ76657.1"/>
    <property type="molecule type" value="Genomic_DNA"/>
</dbReference>
<dbReference type="SUPFAM" id="SSF89733">
    <property type="entry name" value="L-sulfolactate dehydrogenase-like"/>
    <property type="match status" value="1"/>
</dbReference>
<dbReference type="Proteomes" id="UP000250079">
    <property type="component" value="Chromosome"/>
</dbReference>
<evidence type="ECO:0000256" key="1">
    <source>
        <dbReference type="ARBA" id="ARBA00006056"/>
    </source>
</evidence>
<dbReference type="OrthoDB" id="9769447at2"/>
<evidence type="ECO:0000256" key="2">
    <source>
        <dbReference type="ARBA" id="ARBA00023002"/>
    </source>
</evidence>
<protein>
    <submittedName>
        <fullName evidence="3">Delta(1)-pyrroline-2-carboxylate/Delta(1)-piperideine-2-carboxylate reductase</fullName>
        <ecNumber evidence="3">1.5.1.21</ecNumber>
    </submittedName>
</protein>
<dbReference type="KEGG" id="gai:IMCC3135_33065"/>
<dbReference type="PANTHER" id="PTHR11091">
    <property type="entry name" value="OXIDOREDUCTASE-RELATED"/>
    <property type="match status" value="1"/>
</dbReference>
<organism evidence="3 4">
    <name type="scientific">Granulosicoccus antarcticus IMCC3135</name>
    <dbReference type="NCBI Taxonomy" id="1192854"/>
    <lineage>
        <taxon>Bacteria</taxon>
        <taxon>Pseudomonadati</taxon>
        <taxon>Pseudomonadota</taxon>
        <taxon>Gammaproteobacteria</taxon>
        <taxon>Chromatiales</taxon>
        <taxon>Granulosicoccaceae</taxon>
        <taxon>Granulosicoccus</taxon>
    </lineage>
</organism>
<dbReference type="InterPro" id="IPR003767">
    <property type="entry name" value="Malate/L-lactate_DH-like"/>
</dbReference>
<dbReference type="InterPro" id="IPR036111">
    <property type="entry name" value="Mal/L-sulfo/L-lacto_DH-like_sf"/>
</dbReference>
<dbReference type="AlphaFoldDB" id="A0A2Z2P7I8"/>
<evidence type="ECO:0000313" key="4">
    <source>
        <dbReference type="Proteomes" id="UP000250079"/>
    </source>
</evidence>
<dbReference type="Pfam" id="PF02615">
    <property type="entry name" value="Ldh_2"/>
    <property type="match status" value="1"/>
</dbReference>
<reference evidence="3 4" key="1">
    <citation type="submission" date="2016-12" db="EMBL/GenBank/DDBJ databases">
        <authorList>
            <person name="Song W.-J."/>
            <person name="Kurnit D.M."/>
        </authorList>
    </citation>
    <scope>NUCLEOTIDE SEQUENCE [LARGE SCALE GENOMIC DNA]</scope>
    <source>
        <strain evidence="3 4">IMCC3135</strain>
    </source>
</reference>
<dbReference type="EC" id="1.5.1.21" evidence="3"/>
<name>A0A2Z2P7I8_9GAMM</name>
<keyword evidence="2 3" id="KW-0560">Oxidoreductase</keyword>
<dbReference type="InterPro" id="IPR043143">
    <property type="entry name" value="Mal/L-sulf/L-lact_DH-like_NADP"/>
</dbReference>